<dbReference type="STRING" id="35608.A0A2U1QD94"/>
<dbReference type="GO" id="GO:0051721">
    <property type="term" value="F:protein phosphatase 2A binding"/>
    <property type="evidence" value="ECO:0007669"/>
    <property type="project" value="TreeGrafter"/>
</dbReference>
<protein>
    <submittedName>
        <fullName evidence="2">Uncharacterized protein</fullName>
    </submittedName>
</protein>
<feature type="compositionally biased region" description="Basic and acidic residues" evidence="1">
    <location>
        <begin position="234"/>
        <end position="249"/>
    </location>
</feature>
<dbReference type="AlphaFoldDB" id="A0A2U1QD94"/>
<evidence type="ECO:0000313" key="3">
    <source>
        <dbReference type="Proteomes" id="UP000245207"/>
    </source>
</evidence>
<reference evidence="2 3" key="1">
    <citation type="journal article" date="2018" name="Mol. Plant">
        <title>The genome of Artemisia annua provides insight into the evolution of Asteraceae family and artemisinin biosynthesis.</title>
        <authorList>
            <person name="Shen Q."/>
            <person name="Zhang L."/>
            <person name="Liao Z."/>
            <person name="Wang S."/>
            <person name="Yan T."/>
            <person name="Shi P."/>
            <person name="Liu M."/>
            <person name="Fu X."/>
            <person name="Pan Q."/>
            <person name="Wang Y."/>
            <person name="Lv Z."/>
            <person name="Lu X."/>
            <person name="Zhang F."/>
            <person name="Jiang W."/>
            <person name="Ma Y."/>
            <person name="Chen M."/>
            <person name="Hao X."/>
            <person name="Li L."/>
            <person name="Tang Y."/>
            <person name="Lv G."/>
            <person name="Zhou Y."/>
            <person name="Sun X."/>
            <person name="Brodelius P.E."/>
            <person name="Rose J.K.C."/>
            <person name="Tang K."/>
        </authorList>
    </citation>
    <scope>NUCLEOTIDE SEQUENCE [LARGE SCALE GENOMIC DNA]</scope>
    <source>
        <strain evidence="3">cv. Huhao1</strain>
        <tissue evidence="2">Leaf</tissue>
    </source>
</reference>
<dbReference type="PANTHER" id="PTHR10933:SF9">
    <property type="entry name" value="IMMUNOGLOBULIN-BINDING PROTEIN 1"/>
    <property type="match status" value="1"/>
</dbReference>
<evidence type="ECO:0000256" key="1">
    <source>
        <dbReference type="SAM" id="MobiDB-lite"/>
    </source>
</evidence>
<evidence type="ECO:0000313" key="2">
    <source>
        <dbReference type="EMBL" id="PWA95968.1"/>
    </source>
</evidence>
<accession>A0A2U1QD94</accession>
<dbReference type="EMBL" id="PKPP01000208">
    <property type="protein sequence ID" value="PWA95968.1"/>
    <property type="molecule type" value="Genomic_DNA"/>
</dbReference>
<dbReference type="GO" id="GO:0035303">
    <property type="term" value="P:regulation of dephosphorylation"/>
    <property type="evidence" value="ECO:0007669"/>
    <property type="project" value="TreeGrafter"/>
</dbReference>
<dbReference type="PANTHER" id="PTHR10933">
    <property type="entry name" value="IMMUNOGLOBULIN-BINDING PROTEIN 1"/>
    <property type="match status" value="1"/>
</dbReference>
<keyword evidence="3" id="KW-1185">Reference proteome</keyword>
<sequence>MAISEVAISIRAETQEQIDRIESDETTNKVIASEVPAHIVISIPDETREQIPAADPQSAPYFFLSGKKFNTCCLLIVSLYCLQEGNVEISQAILEEHAKTVEDWYRKAADRARYKKQAVPITCTTFDQDVLEGRAEVSQAHDHKHQPLMFGPASLVGGSITSERERIAAQVFQPSHRMPTMSIEEAGLKEMEMMNTWQEQITKMIEANSSWHTDKWKPRAGGGDHEEDEDDEATQDKAKAFDDWKDENPRGAGNSKLTPFGYFLHPIACH</sequence>
<feature type="region of interest" description="Disordered" evidence="1">
    <location>
        <begin position="209"/>
        <end position="258"/>
    </location>
</feature>
<organism evidence="2 3">
    <name type="scientific">Artemisia annua</name>
    <name type="common">Sweet wormwood</name>
    <dbReference type="NCBI Taxonomy" id="35608"/>
    <lineage>
        <taxon>Eukaryota</taxon>
        <taxon>Viridiplantae</taxon>
        <taxon>Streptophyta</taxon>
        <taxon>Embryophyta</taxon>
        <taxon>Tracheophyta</taxon>
        <taxon>Spermatophyta</taxon>
        <taxon>Magnoliopsida</taxon>
        <taxon>eudicotyledons</taxon>
        <taxon>Gunneridae</taxon>
        <taxon>Pentapetalae</taxon>
        <taxon>asterids</taxon>
        <taxon>campanulids</taxon>
        <taxon>Asterales</taxon>
        <taxon>Asteraceae</taxon>
        <taxon>Asteroideae</taxon>
        <taxon>Anthemideae</taxon>
        <taxon>Artemisiinae</taxon>
        <taxon>Artemisia</taxon>
    </lineage>
</organism>
<dbReference type="GO" id="GO:0009966">
    <property type="term" value="P:regulation of signal transduction"/>
    <property type="evidence" value="ECO:0007669"/>
    <property type="project" value="InterPro"/>
</dbReference>
<name>A0A2U1QD94_ARTAN</name>
<dbReference type="Pfam" id="PF04177">
    <property type="entry name" value="TAP42"/>
    <property type="match status" value="1"/>
</dbReference>
<proteinExistence type="predicted"/>
<dbReference type="Proteomes" id="UP000245207">
    <property type="component" value="Unassembled WGS sequence"/>
</dbReference>
<dbReference type="OrthoDB" id="10261753at2759"/>
<dbReference type="GO" id="GO:0005829">
    <property type="term" value="C:cytosol"/>
    <property type="evidence" value="ECO:0007669"/>
    <property type="project" value="TreeGrafter"/>
</dbReference>
<dbReference type="InterPro" id="IPR007304">
    <property type="entry name" value="TAP46-like"/>
</dbReference>
<comment type="caution">
    <text evidence="2">The sequence shown here is derived from an EMBL/GenBank/DDBJ whole genome shotgun (WGS) entry which is preliminary data.</text>
</comment>
<gene>
    <name evidence="2" type="ORF">CTI12_AA044530</name>
</gene>